<dbReference type="PANTHER" id="PTHR46044">
    <property type="entry name" value="NITRILASE"/>
    <property type="match status" value="1"/>
</dbReference>
<feature type="region of interest" description="Disordered" evidence="2">
    <location>
        <begin position="321"/>
        <end position="363"/>
    </location>
</feature>
<name>A0A973W1T7_9BRAD</name>
<proteinExistence type="inferred from homology"/>
<dbReference type="Proteomes" id="UP001432046">
    <property type="component" value="Chromosome"/>
</dbReference>
<dbReference type="EMBL" id="JAAOLE020000001">
    <property type="protein sequence ID" value="NVI45575.1"/>
    <property type="molecule type" value="Genomic_DNA"/>
</dbReference>
<dbReference type="InterPro" id="IPR036526">
    <property type="entry name" value="C-N_Hydrolase_sf"/>
</dbReference>
<evidence type="ECO:0000313" key="6">
    <source>
        <dbReference type="Proteomes" id="UP001432046"/>
    </source>
</evidence>
<keyword evidence="6" id="KW-1185">Reference proteome</keyword>
<organism evidence="4">
    <name type="scientific">Bradyrhizobium septentrionale</name>
    <dbReference type="NCBI Taxonomy" id="1404411"/>
    <lineage>
        <taxon>Bacteria</taxon>
        <taxon>Pseudomonadati</taxon>
        <taxon>Pseudomonadota</taxon>
        <taxon>Alphaproteobacteria</taxon>
        <taxon>Hyphomicrobiales</taxon>
        <taxon>Nitrobacteraceae</taxon>
        <taxon>Bradyrhizobium</taxon>
    </lineage>
</organism>
<dbReference type="PROSITE" id="PS50263">
    <property type="entry name" value="CN_HYDROLASE"/>
    <property type="match status" value="1"/>
</dbReference>
<reference evidence="4" key="1">
    <citation type="submission" date="2020-06" db="EMBL/GenBank/DDBJ databases">
        <title>Whole Genome Sequence of Bradyrhizobium sp. Strain 1S1.</title>
        <authorList>
            <person name="Bromfield E.S.P."/>
            <person name="Cloutier S."/>
        </authorList>
    </citation>
    <scope>NUCLEOTIDE SEQUENCE [LARGE SCALE GENOMIC DNA]</scope>
    <source>
        <strain evidence="4">1S1</strain>
    </source>
</reference>
<keyword evidence="4" id="KW-0378">Hydrolase</keyword>
<comment type="similarity">
    <text evidence="1">Belongs to the carbon-nitrogen hydrolase superfamily. Nitrilase family.</text>
</comment>
<sequence>MLPRFKAAAVHAAPVFLDSRATTEKAIAIIREAARAGAELIAFPETYIPAFPVWAALWPPIDNHDLFVRMAEQSVLADGPEVAQLCAEARALGVTVSIGISERSAVSVGGLWNSNLLIGETGEILVHHRKLVPTFYEKLVWSSGDGAGLKVAETRQGRIGGLICGENTNPLARFALMAQGEQVHISSWPPMWPTRRPAGGGNFDNVAANRIRASAHCFEAKVFGIVTAGYMDEAMRAFLIERDRSIADVIDQTPRAASFFVDPTGNVFGDALQDQEGIAYAEIDLNRCVEPKQFHDVVGYYNRFDIFDVTVDRSRLTPARFRDEEQPTAEAQDEAIPSVDADAVSNGERRDVTRFNRSRTFGA</sequence>
<feature type="domain" description="CN hydrolase" evidence="3">
    <location>
        <begin position="5"/>
        <end position="285"/>
    </location>
</feature>
<evidence type="ECO:0000313" key="5">
    <source>
        <dbReference type="EMBL" id="WXC84368.1"/>
    </source>
</evidence>
<dbReference type="SUPFAM" id="SSF56317">
    <property type="entry name" value="Carbon-nitrogen hydrolase"/>
    <property type="match status" value="1"/>
</dbReference>
<dbReference type="InterPro" id="IPR003010">
    <property type="entry name" value="C-N_Hydrolase"/>
</dbReference>
<accession>A0A973W1T7</accession>
<dbReference type="Gene3D" id="3.60.110.10">
    <property type="entry name" value="Carbon-nitrogen hydrolase"/>
    <property type="match status" value="1"/>
</dbReference>
<evidence type="ECO:0000313" key="4">
    <source>
        <dbReference type="EMBL" id="NVI45575.1"/>
    </source>
</evidence>
<dbReference type="PANTHER" id="PTHR46044:SF2">
    <property type="entry name" value="CN HYDROLASE DOMAIN-CONTAINING PROTEIN"/>
    <property type="match status" value="1"/>
</dbReference>
<protein>
    <submittedName>
        <fullName evidence="4">Carbon-nitrogen hydrolase family protein</fullName>
    </submittedName>
</protein>
<dbReference type="RefSeq" id="WP_166215546.1">
    <property type="nucleotide sequence ID" value="NZ_CP088285.1"/>
</dbReference>
<dbReference type="EMBL" id="CP147711">
    <property type="protein sequence ID" value="WXC84368.1"/>
    <property type="molecule type" value="Genomic_DNA"/>
</dbReference>
<evidence type="ECO:0000256" key="2">
    <source>
        <dbReference type="SAM" id="MobiDB-lite"/>
    </source>
</evidence>
<dbReference type="GO" id="GO:0016787">
    <property type="term" value="F:hydrolase activity"/>
    <property type="evidence" value="ECO:0007669"/>
    <property type="project" value="UniProtKB-KW"/>
</dbReference>
<reference evidence="5" key="2">
    <citation type="journal article" date="2021" name="Int. J. Syst. Evol. Microbiol.">
        <title>Bradyrhizobium septentrionale sp. nov. (sv. septentrionale) and Bradyrhizobium quebecense sp. nov. (sv. septentrionale) associated with legumes native to Canada possess rearranged symbiosis genes and numerous insertion sequences.</title>
        <authorList>
            <person name="Bromfield E.S.P."/>
            <person name="Cloutier S."/>
        </authorList>
    </citation>
    <scope>NUCLEOTIDE SEQUENCE</scope>
    <source>
        <strain evidence="5">5S5</strain>
    </source>
</reference>
<evidence type="ECO:0000256" key="1">
    <source>
        <dbReference type="ARBA" id="ARBA00008129"/>
    </source>
</evidence>
<gene>
    <name evidence="4" type="ORF">HAP48_021935</name>
    <name evidence="5" type="ORF">WDK88_23610</name>
</gene>
<dbReference type="CDD" id="cd07564">
    <property type="entry name" value="nitrilases_CHs"/>
    <property type="match status" value="1"/>
</dbReference>
<dbReference type="AlphaFoldDB" id="A0A973W1T7"/>
<dbReference type="Pfam" id="PF00795">
    <property type="entry name" value="CN_hydrolase"/>
    <property type="match status" value="1"/>
</dbReference>
<evidence type="ECO:0000259" key="3">
    <source>
        <dbReference type="PROSITE" id="PS50263"/>
    </source>
</evidence>
<dbReference type="InterPro" id="IPR044149">
    <property type="entry name" value="Nitrilases_CHs"/>
</dbReference>
<reference evidence="5" key="3">
    <citation type="submission" date="2024-03" db="EMBL/GenBank/DDBJ databases">
        <authorList>
            <person name="Bromfield E.S.P."/>
            <person name="Cloutier S."/>
        </authorList>
    </citation>
    <scope>NUCLEOTIDE SEQUENCE</scope>
    <source>
        <strain evidence="5">5S5</strain>
    </source>
</reference>